<dbReference type="Proteomes" id="UP001301958">
    <property type="component" value="Unassembled WGS sequence"/>
</dbReference>
<reference evidence="2" key="1">
    <citation type="journal article" date="2023" name="Mol. Phylogenet. Evol.">
        <title>Genome-scale phylogeny and comparative genomics of the fungal order Sordariales.</title>
        <authorList>
            <person name="Hensen N."/>
            <person name="Bonometti L."/>
            <person name="Westerberg I."/>
            <person name="Brannstrom I.O."/>
            <person name="Guillou S."/>
            <person name="Cros-Aarteil S."/>
            <person name="Calhoun S."/>
            <person name="Haridas S."/>
            <person name="Kuo A."/>
            <person name="Mondo S."/>
            <person name="Pangilinan J."/>
            <person name="Riley R."/>
            <person name="LaButti K."/>
            <person name="Andreopoulos B."/>
            <person name="Lipzen A."/>
            <person name="Chen C."/>
            <person name="Yan M."/>
            <person name="Daum C."/>
            <person name="Ng V."/>
            <person name="Clum A."/>
            <person name="Steindorff A."/>
            <person name="Ohm R.A."/>
            <person name="Martin F."/>
            <person name="Silar P."/>
            <person name="Natvig D.O."/>
            <person name="Lalanne C."/>
            <person name="Gautier V."/>
            <person name="Ament-Velasquez S.L."/>
            <person name="Kruys A."/>
            <person name="Hutchinson M.I."/>
            <person name="Powell A.J."/>
            <person name="Barry K."/>
            <person name="Miller A.N."/>
            <person name="Grigoriev I.V."/>
            <person name="Debuchy R."/>
            <person name="Gladieux P."/>
            <person name="Hiltunen Thoren M."/>
            <person name="Johannesson H."/>
        </authorList>
    </citation>
    <scope>NUCLEOTIDE SEQUENCE</scope>
    <source>
        <strain evidence="2">CBS 990.96</strain>
    </source>
</reference>
<evidence type="ECO:0000313" key="2">
    <source>
        <dbReference type="EMBL" id="KAK4223891.1"/>
    </source>
</evidence>
<gene>
    <name evidence="2" type="ORF">QBC38DRAFT_486775</name>
</gene>
<feature type="compositionally biased region" description="Polar residues" evidence="1">
    <location>
        <begin position="26"/>
        <end position="35"/>
    </location>
</feature>
<proteinExistence type="predicted"/>
<dbReference type="AlphaFoldDB" id="A0AAN7GPG7"/>
<organism evidence="2 3">
    <name type="scientific">Podospora fimiseda</name>
    <dbReference type="NCBI Taxonomy" id="252190"/>
    <lineage>
        <taxon>Eukaryota</taxon>
        <taxon>Fungi</taxon>
        <taxon>Dikarya</taxon>
        <taxon>Ascomycota</taxon>
        <taxon>Pezizomycotina</taxon>
        <taxon>Sordariomycetes</taxon>
        <taxon>Sordariomycetidae</taxon>
        <taxon>Sordariales</taxon>
        <taxon>Podosporaceae</taxon>
        <taxon>Podospora</taxon>
    </lineage>
</organism>
<keyword evidence="3" id="KW-1185">Reference proteome</keyword>
<protein>
    <submittedName>
        <fullName evidence="2">Uncharacterized protein</fullName>
    </submittedName>
</protein>
<sequence>MSYPEPSAGAQSPSVVPQKRRRQSDSETSPATSTEPEPLDPKSMWWSEDLRSDRKLCIARLGVTEGLKLPVIRVSGNQNPHVNPETTAREVAATAVDSLEFLMYFGDRNIKVDSFKINELGQFFLPINDDAKDFRDEFTAALHDAEDRQRILEMERDFKLLAIKYMASFDTWGYKDEYICGLDKIYEVLKDMTRTDRLTGRKLHDALDLVDKTSDLIKVRLKLPMVLKYDLLDTGSTSIERWNKQKNCSTWGPRMVNGKCALRRKGPSR</sequence>
<feature type="region of interest" description="Disordered" evidence="1">
    <location>
        <begin position="1"/>
        <end position="44"/>
    </location>
</feature>
<accession>A0AAN7GPG7</accession>
<reference evidence="2" key="2">
    <citation type="submission" date="2023-05" db="EMBL/GenBank/DDBJ databases">
        <authorList>
            <consortium name="Lawrence Berkeley National Laboratory"/>
            <person name="Steindorff A."/>
            <person name="Hensen N."/>
            <person name="Bonometti L."/>
            <person name="Westerberg I."/>
            <person name="Brannstrom I.O."/>
            <person name="Guillou S."/>
            <person name="Cros-Aarteil S."/>
            <person name="Calhoun S."/>
            <person name="Haridas S."/>
            <person name="Kuo A."/>
            <person name="Mondo S."/>
            <person name="Pangilinan J."/>
            <person name="Riley R."/>
            <person name="Labutti K."/>
            <person name="Andreopoulos B."/>
            <person name="Lipzen A."/>
            <person name="Chen C."/>
            <person name="Yanf M."/>
            <person name="Daum C."/>
            <person name="Ng V."/>
            <person name="Clum A."/>
            <person name="Ohm R."/>
            <person name="Martin F."/>
            <person name="Silar P."/>
            <person name="Natvig D."/>
            <person name="Lalanne C."/>
            <person name="Gautier V."/>
            <person name="Ament-Velasquez S.L."/>
            <person name="Kruys A."/>
            <person name="Hutchinson M.I."/>
            <person name="Powell A.J."/>
            <person name="Barry K."/>
            <person name="Miller A.N."/>
            <person name="Grigoriev I.V."/>
            <person name="Debuchy R."/>
            <person name="Gladieux P."/>
            <person name="Thoren M.H."/>
            <person name="Johannesson H."/>
        </authorList>
    </citation>
    <scope>NUCLEOTIDE SEQUENCE</scope>
    <source>
        <strain evidence="2">CBS 990.96</strain>
    </source>
</reference>
<comment type="caution">
    <text evidence="2">The sequence shown here is derived from an EMBL/GenBank/DDBJ whole genome shotgun (WGS) entry which is preliminary data.</text>
</comment>
<evidence type="ECO:0000256" key="1">
    <source>
        <dbReference type="SAM" id="MobiDB-lite"/>
    </source>
</evidence>
<name>A0AAN7GPG7_9PEZI</name>
<dbReference type="EMBL" id="MU865411">
    <property type="protein sequence ID" value="KAK4223891.1"/>
    <property type="molecule type" value="Genomic_DNA"/>
</dbReference>
<evidence type="ECO:0000313" key="3">
    <source>
        <dbReference type="Proteomes" id="UP001301958"/>
    </source>
</evidence>